<protein>
    <submittedName>
        <fullName evidence="14">Cytochrome P450 709B2</fullName>
    </submittedName>
</protein>
<evidence type="ECO:0000256" key="10">
    <source>
        <dbReference type="ARBA" id="ARBA00023136"/>
    </source>
</evidence>
<feature type="transmembrane region" description="Helical" evidence="13">
    <location>
        <begin position="7"/>
        <end position="26"/>
    </location>
</feature>
<evidence type="ECO:0000256" key="2">
    <source>
        <dbReference type="ARBA" id="ARBA00010617"/>
    </source>
</evidence>
<evidence type="ECO:0000256" key="4">
    <source>
        <dbReference type="ARBA" id="ARBA00022692"/>
    </source>
</evidence>
<evidence type="ECO:0000256" key="11">
    <source>
        <dbReference type="PIRSR" id="PIRSR602401-1"/>
    </source>
</evidence>
<dbReference type="Gene3D" id="1.10.630.10">
    <property type="entry name" value="Cytochrome P450"/>
    <property type="match status" value="1"/>
</dbReference>
<evidence type="ECO:0000256" key="5">
    <source>
        <dbReference type="ARBA" id="ARBA00022723"/>
    </source>
</evidence>
<evidence type="ECO:0000256" key="6">
    <source>
        <dbReference type="ARBA" id="ARBA00022989"/>
    </source>
</evidence>
<evidence type="ECO:0000256" key="9">
    <source>
        <dbReference type="ARBA" id="ARBA00023033"/>
    </source>
</evidence>
<dbReference type="GO" id="GO:0005506">
    <property type="term" value="F:iron ion binding"/>
    <property type="evidence" value="ECO:0007669"/>
    <property type="project" value="InterPro"/>
</dbReference>
<dbReference type="InterPro" id="IPR036396">
    <property type="entry name" value="Cyt_P450_sf"/>
</dbReference>
<evidence type="ECO:0000256" key="8">
    <source>
        <dbReference type="ARBA" id="ARBA00023004"/>
    </source>
</evidence>
<comment type="similarity">
    <text evidence="2 12">Belongs to the cytochrome P450 family.</text>
</comment>
<keyword evidence="4 13" id="KW-0812">Transmembrane</keyword>
<dbReference type="InterPro" id="IPR001128">
    <property type="entry name" value="Cyt_P450"/>
</dbReference>
<dbReference type="PRINTS" id="PR00463">
    <property type="entry name" value="EP450I"/>
</dbReference>
<dbReference type="InterPro" id="IPR050665">
    <property type="entry name" value="Cytochrome_P450_Monooxygen"/>
</dbReference>
<evidence type="ECO:0000256" key="7">
    <source>
        <dbReference type="ARBA" id="ARBA00023002"/>
    </source>
</evidence>
<feature type="binding site" description="axial binding residue" evidence="11">
    <location>
        <position position="471"/>
    </location>
    <ligand>
        <name>heme</name>
        <dbReference type="ChEBI" id="CHEBI:30413"/>
    </ligand>
    <ligandPart>
        <name>Fe</name>
        <dbReference type="ChEBI" id="CHEBI:18248"/>
    </ligandPart>
</feature>
<dbReference type="InterPro" id="IPR002401">
    <property type="entry name" value="Cyt_P450_E_grp-I"/>
</dbReference>
<proteinExistence type="inferred from homology"/>
<keyword evidence="5 11" id="KW-0479">Metal-binding</keyword>
<evidence type="ECO:0000256" key="13">
    <source>
        <dbReference type="SAM" id="Phobius"/>
    </source>
</evidence>
<keyword evidence="3 11" id="KW-0349">Heme</keyword>
<keyword evidence="9 12" id="KW-0503">Monooxygenase</keyword>
<dbReference type="Pfam" id="PF00067">
    <property type="entry name" value="p450"/>
    <property type="match status" value="1"/>
</dbReference>
<dbReference type="GO" id="GO:0016705">
    <property type="term" value="F:oxidoreductase activity, acting on paired donors, with incorporation or reduction of molecular oxygen"/>
    <property type="evidence" value="ECO:0007669"/>
    <property type="project" value="InterPro"/>
</dbReference>
<accession>A0A438E1G8</accession>
<dbReference type="GO" id="GO:0016020">
    <property type="term" value="C:membrane"/>
    <property type="evidence" value="ECO:0007669"/>
    <property type="project" value="UniProtKB-SubCell"/>
</dbReference>
<dbReference type="SUPFAM" id="SSF48264">
    <property type="entry name" value="Cytochrome P450"/>
    <property type="match status" value="1"/>
</dbReference>
<dbReference type="PANTHER" id="PTHR24282">
    <property type="entry name" value="CYTOCHROME P450 FAMILY MEMBER"/>
    <property type="match status" value="1"/>
</dbReference>
<dbReference type="AlphaFoldDB" id="A0A438E1G8"/>
<dbReference type="Proteomes" id="UP000288805">
    <property type="component" value="Unassembled WGS sequence"/>
</dbReference>
<dbReference type="PANTHER" id="PTHR24282:SF135">
    <property type="entry name" value="CYTOCHROME P450 709B2"/>
    <property type="match status" value="1"/>
</dbReference>
<dbReference type="GO" id="GO:0020037">
    <property type="term" value="F:heme binding"/>
    <property type="evidence" value="ECO:0007669"/>
    <property type="project" value="InterPro"/>
</dbReference>
<name>A0A438E1G8_VITVI</name>
<keyword evidence="6 13" id="KW-1133">Transmembrane helix</keyword>
<dbReference type="PROSITE" id="PS00086">
    <property type="entry name" value="CYTOCHROME_P450"/>
    <property type="match status" value="1"/>
</dbReference>
<dbReference type="EMBL" id="QGNW01001434">
    <property type="protein sequence ID" value="RVW41543.1"/>
    <property type="molecule type" value="Genomic_DNA"/>
</dbReference>
<evidence type="ECO:0000256" key="1">
    <source>
        <dbReference type="ARBA" id="ARBA00004167"/>
    </source>
</evidence>
<keyword evidence="10 13" id="KW-0472">Membrane</keyword>
<gene>
    <name evidence="14" type="primary">CYP709B2_0</name>
    <name evidence="14" type="ORF">CK203_068107</name>
</gene>
<organism evidence="14 15">
    <name type="scientific">Vitis vinifera</name>
    <name type="common">Grape</name>
    <dbReference type="NCBI Taxonomy" id="29760"/>
    <lineage>
        <taxon>Eukaryota</taxon>
        <taxon>Viridiplantae</taxon>
        <taxon>Streptophyta</taxon>
        <taxon>Embryophyta</taxon>
        <taxon>Tracheophyta</taxon>
        <taxon>Spermatophyta</taxon>
        <taxon>Magnoliopsida</taxon>
        <taxon>eudicotyledons</taxon>
        <taxon>Gunneridae</taxon>
        <taxon>Pentapetalae</taxon>
        <taxon>rosids</taxon>
        <taxon>Vitales</taxon>
        <taxon>Vitaceae</taxon>
        <taxon>Viteae</taxon>
        <taxon>Vitis</taxon>
    </lineage>
</organism>
<reference evidence="14 15" key="1">
    <citation type="journal article" date="2018" name="PLoS Genet.">
        <title>Population sequencing reveals clonal diversity and ancestral inbreeding in the grapevine cultivar Chardonnay.</title>
        <authorList>
            <person name="Roach M.J."/>
            <person name="Johnson D.L."/>
            <person name="Bohlmann J."/>
            <person name="van Vuuren H.J."/>
            <person name="Jones S.J."/>
            <person name="Pretorius I.S."/>
            <person name="Schmidt S.A."/>
            <person name="Borneman A.R."/>
        </authorList>
    </citation>
    <scope>NUCLEOTIDE SEQUENCE [LARGE SCALE GENOMIC DNA]</scope>
    <source>
        <strain evidence="15">cv. Chardonnay</strain>
        <tissue evidence="14">Leaf</tissue>
    </source>
</reference>
<keyword evidence="7 12" id="KW-0560">Oxidoreductase</keyword>
<dbReference type="PRINTS" id="PR00385">
    <property type="entry name" value="P450"/>
</dbReference>
<evidence type="ECO:0000256" key="3">
    <source>
        <dbReference type="ARBA" id="ARBA00022617"/>
    </source>
</evidence>
<evidence type="ECO:0000313" key="14">
    <source>
        <dbReference type="EMBL" id="RVW41543.1"/>
    </source>
</evidence>
<evidence type="ECO:0000313" key="15">
    <source>
        <dbReference type="Proteomes" id="UP000288805"/>
    </source>
</evidence>
<comment type="cofactor">
    <cofactor evidence="11">
        <name>heme</name>
        <dbReference type="ChEBI" id="CHEBI:30413"/>
    </cofactor>
</comment>
<comment type="subcellular location">
    <subcellularLocation>
        <location evidence="1">Membrane</location>
        <topology evidence="1">Single-pass membrane protein</topology>
    </subcellularLocation>
</comment>
<keyword evidence="8 11" id="KW-0408">Iron</keyword>
<comment type="caution">
    <text evidence="14">The sequence shown here is derived from an EMBL/GenBank/DDBJ whole genome shotgun (WGS) entry which is preliminary data.</text>
</comment>
<dbReference type="GO" id="GO:0004497">
    <property type="term" value="F:monooxygenase activity"/>
    <property type="evidence" value="ECO:0007669"/>
    <property type="project" value="UniProtKB-KW"/>
</dbReference>
<dbReference type="InterPro" id="IPR017972">
    <property type="entry name" value="Cyt_P450_CS"/>
</dbReference>
<evidence type="ECO:0000256" key="12">
    <source>
        <dbReference type="RuleBase" id="RU000461"/>
    </source>
</evidence>
<sequence length="525" mass="59955">MYVEMGCLAIALVSFTVIFISIIWQICRILFWRPYVVTKCFRQQGIRGPPYSVLSGSLHEIERLKNAARGSVLETSSNDIIQRVVPHYHRWSLDYGDTFLYWFGTQPRICISDPELAKHILSNKFGCFIKPMTRPLLEKMAGRGLGLVNGADWVKHRRITSPAFTSGKLKVMMKRMAECTLSMLHEWKNQSFVAHNQCKMIEVNGEFRKLTADIIAQTAFGTSYVQGREVFEAQRELRQCCRASIADILIPWSLYLPTPENLGIWKTERRLNKALRSIIESRLNSQVSRSSDSVHGDDLLGLMIGESEAAKTKPGLKLSMNEIIEECKMFFFAGQDTTSTLLSWTVFLLSSHQEWQDRLRQEVLKECRMGIPDSDMLAKLKLVNMVFLEVLRLYSPVITTFRKASKDIKFGNLIIPRDTCISIPVVKIHRMEKYWGEDANEFNPLRFSNGVSEAAKHPNALIAFGMGPRACIGKKFAMLEAKIVIVLMLQRFSFFLSPDYKHTPMENLTLQPQCGIPILMEPLLL</sequence>